<comment type="caution">
    <text evidence="2">The sequence shown here is derived from an EMBL/GenBank/DDBJ whole genome shotgun (WGS) entry which is preliminary data.</text>
</comment>
<feature type="transmembrane region" description="Helical" evidence="1">
    <location>
        <begin position="43"/>
        <end position="62"/>
    </location>
</feature>
<evidence type="ECO:0000313" key="2">
    <source>
        <dbReference type="EMBL" id="MBB5326535.1"/>
    </source>
</evidence>
<sequence length="188" mass="20484">MSRVSTGQETNLEREDLVSSADLSNQAKSNLTKLAAWISDRKIPFLVSNIGMIVMLLWAGSFKMTRPGAEGIIPLVSNSPLIWWHFKLFGPYVGSDIIGLTEWIAALLMFTGYFKPKAGILGGLIATGMFFTTSTMIITTPGTITHVNGIGYMSFLGLFLFKDVIALGVSLYLISYFGKQAAVSENES</sequence>
<dbReference type="RefSeq" id="WP_183972558.1">
    <property type="nucleotide sequence ID" value="NZ_JACHEB010000001.1"/>
</dbReference>
<dbReference type="PANTHER" id="PTHR40106">
    <property type="entry name" value="INNER MEMBRANE PROTEIN RCLC"/>
    <property type="match status" value="1"/>
</dbReference>
<keyword evidence="3" id="KW-1185">Reference proteome</keyword>
<gene>
    <name evidence="2" type="ORF">HDF14_000129</name>
</gene>
<name>A0A9X0QA70_9BACT</name>
<keyword evidence="1" id="KW-0812">Transmembrane</keyword>
<keyword evidence="1" id="KW-0472">Membrane</keyword>
<feature type="transmembrane region" description="Helical" evidence="1">
    <location>
        <begin position="82"/>
        <end position="108"/>
    </location>
</feature>
<dbReference type="PANTHER" id="PTHR40106:SF1">
    <property type="entry name" value="INNER MEMBRANE PROTEIN RCLC"/>
    <property type="match status" value="1"/>
</dbReference>
<dbReference type="EMBL" id="JACHEB010000001">
    <property type="protein sequence ID" value="MBB5326535.1"/>
    <property type="molecule type" value="Genomic_DNA"/>
</dbReference>
<organism evidence="2 3">
    <name type="scientific">Tunturiibacter gelidiferens</name>
    <dbReference type="NCBI Taxonomy" id="3069689"/>
    <lineage>
        <taxon>Bacteria</taxon>
        <taxon>Pseudomonadati</taxon>
        <taxon>Acidobacteriota</taxon>
        <taxon>Terriglobia</taxon>
        <taxon>Terriglobales</taxon>
        <taxon>Acidobacteriaceae</taxon>
        <taxon>Tunturiibacter</taxon>
    </lineage>
</organism>
<evidence type="ECO:0000256" key="1">
    <source>
        <dbReference type="SAM" id="Phobius"/>
    </source>
</evidence>
<accession>A0A9X0QA70</accession>
<feature type="transmembrane region" description="Helical" evidence="1">
    <location>
        <begin position="120"/>
        <end position="138"/>
    </location>
</feature>
<feature type="transmembrane region" description="Helical" evidence="1">
    <location>
        <begin position="150"/>
        <end position="174"/>
    </location>
</feature>
<dbReference type="InterPro" id="IPR007339">
    <property type="entry name" value="RclC-like"/>
</dbReference>
<keyword evidence="1" id="KW-1133">Transmembrane helix</keyword>
<dbReference type="Proteomes" id="UP000535182">
    <property type="component" value="Unassembled WGS sequence"/>
</dbReference>
<evidence type="ECO:0000313" key="3">
    <source>
        <dbReference type="Proteomes" id="UP000535182"/>
    </source>
</evidence>
<dbReference type="Pfam" id="PF04224">
    <property type="entry name" value="DUF417"/>
    <property type="match status" value="1"/>
</dbReference>
<dbReference type="GO" id="GO:0005886">
    <property type="term" value="C:plasma membrane"/>
    <property type="evidence" value="ECO:0007669"/>
    <property type="project" value="TreeGrafter"/>
</dbReference>
<dbReference type="GO" id="GO:1901530">
    <property type="term" value="P:response to hypochlorite"/>
    <property type="evidence" value="ECO:0007669"/>
    <property type="project" value="TreeGrafter"/>
</dbReference>
<reference evidence="2 3" key="1">
    <citation type="submission" date="2020-08" db="EMBL/GenBank/DDBJ databases">
        <title>Genomic Encyclopedia of Type Strains, Phase IV (KMG-V): Genome sequencing to study the core and pangenomes of soil and plant-associated prokaryotes.</title>
        <authorList>
            <person name="Whitman W."/>
        </authorList>
    </citation>
    <scope>NUCLEOTIDE SEQUENCE [LARGE SCALE GENOMIC DNA]</scope>
    <source>
        <strain evidence="2 3">X5P2</strain>
    </source>
</reference>
<protein>
    <submittedName>
        <fullName evidence="2">Membrane protein YkgB</fullName>
    </submittedName>
</protein>
<dbReference type="AlphaFoldDB" id="A0A9X0QA70"/>
<proteinExistence type="predicted"/>